<dbReference type="Proteomes" id="UP001596154">
    <property type="component" value="Unassembled WGS sequence"/>
</dbReference>
<evidence type="ECO:0000313" key="2">
    <source>
        <dbReference type="Proteomes" id="UP001596154"/>
    </source>
</evidence>
<name>A0ABW0UQN0_9ACTN</name>
<reference evidence="2" key="1">
    <citation type="journal article" date="2019" name="Int. J. Syst. Evol. Microbiol.">
        <title>The Global Catalogue of Microorganisms (GCM) 10K type strain sequencing project: providing services to taxonomists for standard genome sequencing and annotation.</title>
        <authorList>
            <consortium name="The Broad Institute Genomics Platform"/>
            <consortium name="The Broad Institute Genome Sequencing Center for Infectious Disease"/>
            <person name="Wu L."/>
            <person name="Ma J."/>
        </authorList>
    </citation>
    <scope>NUCLEOTIDE SEQUENCE [LARGE SCALE GENOMIC DNA]</scope>
    <source>
        <strain evidence="2">CGMCC 4.7248</strain>
    </source>
</reference>
<dbReference type="RefSeq" id="WP_381022804.1">
    <property type="nucleotide sequence ID" value="NZ_JBHSNY010000006.1"/>
</dbReference>
<sequence length="237" mass="25302">MNYRPYPDVDLALAQLERGRVSEPPSPLLAWIDEAVAPLRLADWQREWVSAWAGLSRPKLSGRSAITAAIVDQAVKAGEHLHIATRDGMRCAGGDDGCPLPREAAEVVAYRAPGSGFLYCVRCCHGVGVFAPMTSGDLPDGGVCDDCGVDVLIPQSSLRHGDDGLMTTERVTVRVLLLFGDQAEIVADVPPEERGEPERYPAADIAAAVGVPVSDLPGKRLTADVGEDHRLSGWQLA</sequence>
<dbReference type="EMBL" id="JBHSNY010000006">
    <property type="protein sequence ID" value="MFC5635865.1"/>
    <property type="molecule type" value="Genomic_DNA"/>
</dbReference>
<proteinExistence type="predicted"/>
<gene>
    <name evidence="1" type="ORF">ACFPZJ_19115</name>
</gene>
<keyword evidence="2" id="KW-1185">Reference proteome</keyword>
<protein>
    <submittedName>
        <fullName evidence="1">Uncharacterized protein</fullName>
    </submittedName>
</protein>
<comment type="caution">
    <text evidence="1">The sequence shown here is derived from an EMBL/GenBank/DDBJ whole genome shotgun (WGS) entry which is preliminary data.</text>
</comment>
<organism evidence="1 2">
    <name type="scientific">Streptomyces bullii</name>
    <dbReference type="NCBI Taxonomy" id="349910"/>
    <lineage>
        <taxon>Bacteria</taxon>
        <taxon>Bacillati</taxon>
        <taxon>Actinomycetota</taxon>
        <taxon>Actinomycetes</taxon>
        <taxon>Kitasatosporales</taxon>
        <taxon>Streptomycetaceae</taxon>
        <taxon>Streptomyces</taxon>
    </lineage>
</organism>
<evidence type="ECO:0000313" key="1">
    <source>
        <dbReference type="EMBL" id="MFC5635865.1"/>
    </source>
</evidence>
<accession>A0ABW0UQN0</accession>